<evidence type="ECO:0000313" key="8">
    <source>
        <dbReference type="Proteomes" id="UP000248134"/>
    </source>
</evidence>
<sequence length="288" mass="30530">MIGSQFGNVVIVVWREGVEALLIVGILNAWLRANDGSGIGRRYLWAGVATGLLIAIGFGTTIAWSSSSIPHASREVYEVIASLLAAGLIVHMVTWMRGQGSSLRDELEAALRQETGAASWWGMFTLAALAIAREGAETILFLLGTLAAAESVSPAEPVLGGIAGVTLALATYALLQLGSRVVTWRLFFRVTEVMMLLLAASLLISGVDTLSELGALPSAAPLWDSSAVLSDRGPVGALVAGLTGYRAQPTVLQLGCYLAYWICVVLLLRRAEEPEQAAVAEKRAEIQR</sequence>
<keyword evidence="4 6" id="KW-1133">Transmembrane helix</keyword>
<comment type="similarity">
    <text evidence="2">Belongs to the oxidase-dependent Fe transporter (OFeT) (TC 9.A.10.1) family.</text>
</comment>
<evidence type="ECO:0000256" key="2">
    <source>
        <dbReference type="ARBA" id="ARBA00008333"/>
    </source>
</evidence>
<feature type="transmembrane region" description="Helical" evidence="6">
    <location>
        <begin position="76"/>
        <end position="96"/>
    </location>
</feature>
<feature type="transmembrane region" description="Helical" evidence="6">
    <location>
        <begin position="43"/>
        <end position="64"/>
    </location>
</feature>
<evidence type="ECO:0000313" key="7">
    <source>
        <dbReference type="EMBL" id="PZA10225.1"/>
    </source>
</evidence>
<dbReference type="OrthoDB" id="7260758at2"/>
<evidence type="ECO:0000256" key="5">
    <source>
        <dbReference type="ARBA" id="ARBA00023136"/>
    </source>
</evidence>
<dbReference type="EMBL" id="QKQS01000024">
    <property type="protein sequence ID" value="PZA10225.1"/>
    <property type="molecule type" value="Genomic_DNA"/>
</dbReference>
<dbReference type="GO" id="GO:0015093">
    <property type="term" value="F:ferrous iron transmembrane transporter activity"/>
    <property type="evidence" value="ECO:0007669"/>
    <property type="project" value="TreeGrafter"/>
</dbReference>
<evidence type="ECO:0000256" key="1">
    <source>
        <dbReference type="ARBA" id="ARBA00004141"/>
    </source>
</evidence>
<dbReference type="PANTHER" id="PTHR31632">
    <property type="entry name" value="IRON TRANSPORTER FTH1"/>
    <property type="match status" value="1"/>
</dbReference>
<feature type="transmembrane region" description="Helical" evidence="6">
    <location>
        <begin position="187"/>
        <end position="207"/>
    </location>
</feature>
<comment type="caution">
    <text evidence="7">The sequence shown here is derived from an EMBL/GenBank/DDBJ whole genome shotgun (WGS) entry which is preliminary data.</text>
</comment>
<gene>
    <name evidence="7" type="ORF">DNX69_19955</name>
</gene>
<dbReference type="AlphaFoldDB" id="A0A323UBM4"/>
<keyword evidence="3 6" id="KW-0812">Transmembrane</keyword>
<accession>A0A323UBM4</accession>
<evidence type="ECO:0000256" key="4">
    <source>
        <dbReference type="ARBA" id="ARBA00022989"/>
    </source>
</evidence>
<dbReference type="PANTHER" id="PTHR31632:SF2">
    <property type="entry name" value="PLASMA MEMBRANE IRON PERMEASE"/>
    <property type="match status" value="1"/>
</dbReference>
<feature type="transmembrane region" description="Helical" evidence="6">
    <location>
        <begin position="117"/>
        <end position="146"/>
    </location>
</feature>
<feature type="transmembrane region" description="Helical" evidence="6">
    <location>
        <begin position="158"/>
        <end position="175"/>
    </location>
</feature>
<dbReference type="InterPro" id="IPR004923">
    <property type="entry name" value="FTR1/Fip1/EfeU"/>
</dbReference>
<feature type="transmembrane region" description="Helical" evidence="6">
    <location>
        <begin position="12"/>
        <end position="31"/>
    </location>
</feature>
<organism evidence="7 8">
    <name type="scientific">Rhodopseudomonas palustris</name>
    <dbReference type="NCBI Taxonomy" id="1076"/>
    <lineage>
        <taxon>Bacteria</taxon>
        <taxon>Pseudomonadati</taxon>
        <taxon>Pseudomonadota</taxon>
        <taxon>Alphaproteobacteria</taxon>
        <taxon>Hyphomicrobiales</taxon>
        <taxon>Nitrobacteraceae</taxon>
        <taxon>Rhodopseudomonas</taxon>
    </lineage>
</organism>
<protein>
    <submittedName>
        <fullName evidence="7">FTR1 family iron permease</fullName>
    </submittedName>
</protein>
<evidence type="ECO:0000256" key="6">
    <source>
        <dbReference type="SAM" id="Phobius"/>
    </source>
</evidence>
<evidence type="ECO:0000256" key="3">
    <source>
        <dbReference type="ARBA" id="ARBA00022692"/>
    </source>
</evidence>
<dbReference type="Proteomes" id="UP000248134">
    <property type="component" value="Unassembled WGS sequence"/>
</dbReference>
<name>A0A323UBM4_RHOPL</name>
<keyword evidence="5 6" id="KW-0472">Membrane</keyword>
<dbReference type="Pfam" id="PF03239">
    <property type="entry name" value="FTR1"/>
    <property type="match status" value="1"/>
</dbReference>
<reference evidence="7 8" key="1">
    <citation type="submission" date="2018-06" db="EMBL/GenBank/DDBJ databases">
        <title>Draft Whole-Genome Sequence of the purple photosynthetic bacterium Rhodospeudomonas palustris XCP.</title>
        <authorList>
            <person name="Rayyan A."/>
            <person name="Meyer T.E."/>
            <person name="Kyndt J.A."/>
        </authorList>
    </citation>
    <scope>NUCLEOTIDE SEQUENCE [LARGE SCALE GENOMIC DNA]</scope>
    <source>
        <strain evidence="7 8">XCP</strain>
    </source>
</reference>
<dbReference type="RefSeq" id="WP_110787774.1">
    <property type="nucleotide sequence ID" value="NZ_QKQS01000024.1"/>
</dbReference>
<proteinExistence type="inferred from homology"/>
<feature type="transmembrane region" description="Helical" evidence="6">
    <location>
        <begin position="251"/>
        <end position="268"/>
    </location>
</feature>
<dbReference type="GO" id="GO:0033573">
    <property type="term" value="C:high-affinity iron permease complex"/>
    <property type="evidence" value="ECO:0007669"/>
    <property type="project" value="InterPro"/>
</dbReference>
<comment type="subcellular location">
    <subcellularLocation>
        <location evidence="1">Membrane</location>
        <topology evidence="1">Multi-pass membrane protein</topology>
    </subcellularLocation>
</comment>